<dbReference type="OrthoDB" id="408373at2759"/>
<dbReference type="Gene3D" id="3.40.50.1820">
    <property type="entry name" value="alpha/beta hydrolase"/>
    <property type="match status" value="1"/>
</dbReference>
<dbReference type="GO" id="GO:0047372">
    <property type="term" value="F:monoacylglycerol lipase activity"/>
    <property type="evidence" value="ECO:0007669"/>
    <property type="project" value="TreeGrafter"/>
</dbReference>
<evidence type="ECO:0000259" key="1">
    <source>
        <dbReference type="Pfam" id="PF00561"/>
    </source>
</evidence>
<gene>
    <name evidence="2" type="ORF">K402DRAFT_451228</name>
</gene>
<dbReference type="AlphaFoldDB" id="A0A6G1HAY8"/>
<dbReference type="Pfam" id="PF00561">
    <property type="entry name" value="Abhydrolase_1"/>
    <property type="match status" value="1"/>
</dbReference>
<protein>
    <submittedName>
        <fullName evidence="2">Alpha/beta-hydrolase</fullName>
    </submittedName>
</protein>
<proteinExistence type="predicted"/>
<dbReference type="SUPFAM" id="SSF53474">
    <property type="entry name" value="alpha/beta-Hydrolases"/>
    <property type="match status" value="1"/>
</dbReference>
<dbReference type="InterPro" id="IPR050266">
    <property type="entry name" value="AB_hydrolase_sf"/>
</dbReference>
<accession>A0A6G1HAY8</accession>
<feature type="domain" description="AB hydrolase-1" evidence="1">
    <location>
        <begin position="79"/>
        <end position="197"/>
    </location>
</feature>
<organism evidence="2 3">
    <name type="scientific">Aulographum hederae CBS 113979</name>
    <dbReference type="NCBI Taxonomy" id="1176131"/>
    <lineage>
        <taxon>Eukaryota</taxon>
        <taxon>Fungi</taxon>
        <taxon>Dikarya</taxon>
        <taxon>Ascomycota</taxon>
        <taxon>Pezizomycotina</taxon>
        <taxon>Dothideomycetes</taxon>
        <taxon>Pleosporomycetidae</taxon>
        <taxon>Aulographales</taxon>
        <taxon>Aulographaceae</taxon>
    </lineage>
</organism>
<keyword evidence="2" id="KW-0378">Hydrolase</keyword>
<dbReference type="Proteomes" id="UP000800041">
    <property type="component" value="Unassembled WGS sequence"/>
</dbReference>
<dbReference type="InterPro" id="IPR029058">
    <property type="entry name" value="AB_hydrolase_fold"/>
</dbReference>
<dbReference type="InterPro" id="IPR000073">
    <property type="entry name" value="AB_hydrolase_1"/>
</dbReference>
<dbReference type="GO" id="GO:0016020">
    <property type="term" value="C:membrane"/>
    <property type="evidence" value="ECO:0007669"/>
    <property type="project" value="TreeGrafter"/>
</dbReference>
<sequence length="425" mass="46536">MSRHSRLSICTSLPLTVDDAMKNRKTIPSPRDTLLPTLSREQMARLPYPPNILPGARDVDTMYGIMRVYEFGPENGRKVVFVHGEATALPIFARIAHGLAKKGCRVLLFDLWGHGYSDAPLDVPYDTRLFTTQIHFAITSSPIPWTGSNNKHSPGISLIAFSLGASIAVDFASTYPYLTTSLILLAPIGLLQSPPAAYIPLIQQHSDHNPITDHNPTDTDTETRTHLATALSLTPTPAPTEPPPWHQLLRTPTEQRSINTLIPPVSHPLISPAALTQWQFDTHHGFSHAILSILREAPFTSATAAYDKLARLMRGENAVLGSASCPSSPSLLHRNGVLVLLGDEDEIVPGEEAEEDLVRIFGSGDGEEGGVEVRFLRGGHGFVWPNSEVVVQEVVGWWGLRVRKDSRAVHFDAFTKGEGEETEVV</sequence>
<evidence type="ECO:0000313" key="3">
    <source>
        <dbReference type="Proteomes" id="UP000800041"/>
    </source>
</evidence>
<keyword evidence="3" id="KW-1185">Reference proteome</keyword>
<dbReference type="PANTHER" id="PTHR43798">
    <property type="entry name" value="MONOACYLGLYCEROL LIPASE"/>
    <property type="match status" value="1"/>
</dbReference>
<reference evidence="2" key="1">
    <citation type="journal article" date="2020" name="Stud. Mycol.">
        <title>101 Dothideomycetes genomes: a test case for predicting lifestyles and emergence of pathogens.</title>
        <authorList>
            <person name="Haridas S."/>
            <person name="Albert R."/>
            <person name="Binder M."/>
            <person name="Bloem J."/>
            <person name="Labutti K."/>
            <person name="Salamov A."/>
            <person name="Andreopoulos B."/>
            <person name="Baker S."/>
            <person name="Barry K."/>
            <person name="Bills G."/>
            <person name="Bluhm B."/>
            <person name="Cannon C."/>
            <person name="Castanera R."/>
            <person name="Culley D."/>
            <person name="Daum C."/>
            <person name="Ezra D."/>
            <person name="Gonzalez J."/>
            <person name="Henrissat B."/>
            <person name="Kuo A."/>
            <person name="Liang C."/>
            <person name="Lipzen A."/>
            <person name="Lutzoni F."/>
            <person name="Magnuson J."/>
            <person name="Mondo S."/>
            <person name="Nolan M."/>
            <person name="Ohm R."/>
            <person name="Pangilinan J."/>
            <person name="Park H.-J."/>
            <person name="Ramirez L."/>
            <person name="Alfaro M."/>
            <person name="Sun H."/>
            <person name="Tritt A."/>
            <person name="Yoshinaga Y."/>
            <person name="Zwiers L.-H."/>
            <person name="Turgeon B."/>
            <person name="Goodwin S."/>
            <person name="Spatafora J."/>
            <person name="Crous P."/>
            <person name="Grigoriev I."/>
        </authorList>
    </citation>
    <scope>NUCLEOTIDE SEQUENCE</scope>
    <source>
        <strain evidence="2">CBS 113979</strain>
    </source>
</reference>
<dbReference type="EMBL" id="ML977142">
    <property type="protein sequence ID" value="KAF1990227.1"/>
    <property type="molecule type" value="Genomic_DNA"/>
</dbReference>
<dbReference type="GO" id="GO:0046464">
    <property type="term" value="P:acylglycerol catabolic process"/>
    <property type="evidence" value="ECO:0007669"/>
    <property type="project" value="TreeGrafter"/>
</dbReference>
<name>A0A6G1HAY8_9PEZI</name>
<dbReference type="PANTHER" id="PTHR43798:SF5">
    <property type="entry name" value="MONOACYLGLYCEROL LIPASE ABHD6"/>
    <property type="match status" value="1"/>
</dbReference>
<evidence type="ECO:0000313" key="2">
    <source>
        <dbReference type="EMBL" id="KAF1990227.1"/>
    </source>
</evidence>